<dbReference type="GO" id="GO:0000938">
    <property type="term" value="C:GARP complex"/>
    <property type="evidence" value="ECO:0007669"/>
    <property type="project" value="TreeGrafter"/>
</dbReference>
<dbReference type="PANTHER" id="PTHR14190:SF11">
    <property type="entry name" value="OS10G0488300 PROTEIN"/>
    <property type="match status" value="1"/>
</dbReference>
<dbReference type="GO" id="GO:0019905">
    <property type="term" value="F:syntaxin binding"/>
    <property type="evidence" value="ECO:0007669"/>
    <property type="project" value="TreeGrafter"/>
</dbReference>
<dbReference type="GO" id="GO:0006896">
    <property type="term" value="P:Golgi to vacuole transport"/>
    <property type="evidence" value="ECO:0007669"/>
    <property type="project" value="TreeGrafter"/>
</dbReference>
<dbReference type="GO" id="GO:0032456">
    <property type="term" value="P:endocytic recycling"/>
    <property type="evidence" value="ECO:0007669"/>
    <property type="project" value="TreeGrafter"/>
</dbReference>
<protein>
    <submittedName>
        <fullName evidence="1">Uncharacterized protein</fullName>
    </submittedName>
</protein>
<reference evidence="1" key="2">
    <citation type="journal article" date="2015" name="Data Brief">
        <title>Shoot transcriptome of the giant reed, Arundo donax.</title>
        <authorList>
            <person name="Barrero R.A."/>
            <person name="Guerrero F.D."/>
            <person name="Moolhuijzen P."/>
            <person name="Goolsby J.A."/>
            <person name="Tidwell J."/>
            <person name="Bellgard S.E."/>
            <person name="Bellgard M.I."/>
        </authorList>
    </citation>
    <scope>NUCLEOTIDE SEQUENCE</scope>
    <source>
        <tissue evidence="1">Shoot tissue taken approximately 20 cm above the soil surface</tissue>
    </source>
</reference>
<reference evidence="1" key="1">
    <citation type="submission" date="2014-09" db="EMBL/GenBank/DDBJ databases">
        <authorList>
            <person name="Magalhaes I.L.F."/>
            <person name="Oliveira U."/>
            <person name="Santos F.R."/>
            <person name="Vidigal T.H.D.A."/>
            <person name="Brescovit A.D."/>
            <person name="Santos A.J."/>
        </authorList>
    </citation>
    <scope>NUCLEOTIDE SEQUENCE</scope>
    <source>
        <tissue evidence="1">Shoot tissue taken approximately 20 cm above the soil surface</tissue>
    </source>
</reference>
<dbReference type="InterPro" id="IPR007258">
    <property type="entry name" value="Vps52"/>
</dbReference>
<name>A0A0A9DDG0_ARUDO</name>
<dbReference type="GO" id="GO:0042147">
    <property type="term" value="P:retrograde transport, endosome to Golgi"/>
    <property type="evidence" value="ECO:0007669"/>
    <property type="project" value="TreeGrafter"/>
</dbReference>
<dbReference type="GO" id="GO:0005829">
    <property type="term" value="C:cytosol"/>
    <property type="evidence" value="ECO:0007669"/>
    <property type="project" value="GOC"/>
</dbReference>
<organism evidence="1">
    <name type="scientific">Arundo donax</name>
    <name type="common">Giant reed</name>
    <name type="synonym">Donax arundinaceus</name>
    <dbReference type="NCBI Taxonomy" id="35708"/>
    <lineage>
        <taxon>Eukaryota</taxon>
        <taxon>Viridiplantae</taxon>
        <taxon>Streptophyta</taxon>
        <taxon>Embryophyta</taxon>
        <taxon>Tracheophyta</taxon>
        <taxon>Spermatophyta</taxon>
        <taxon>Magnoliopsida</taxon>
        <taxon>Liliopsida</taxon>
        <taxon>Poales</taxon>
        <taxon>Poaceae</taxon>
        <taxon>PACMAD clade</taxon>
        <taxon>Arundinoideae</taxon>
        <taxon>Arundineae</taxon>
        <taxon>Arundo</taxon>
    </lineage>
</organism>
<dbReference type="AlphaFoldDB" id="A0A0A9DDG0"/>
<dbReference type="EMBL" id="GBRH01211306">
    <property type="protein sequence ID" value="JAD86589.1"/>
    <property type="molecule type" value="Transcribed_RNA"/>
</dbReference>
<sequence>MEHFSDLLRFVRSRVSEDLIFYTERPNIAHVEPVVKNFAMKWRSALELMHNGIIISCSNLLSGMAILKAAMAQLLNEQKM</sequence>
<proteinExistence type="predicted"/>
<accession>A0A0A9DDG0</accession>
<dbReference type="PANTHER" id="PTHR14190">
    <property type="entry name" value="SUPPRESSOR OF ACTIN MUTATIONS 2/VACUOLAR PROTEIN SORTING 52"/>
    <property type="match status" value="1"/>
</dbReference>
<evidence type="ECO:0000313" key="1">
    <source>
        <dbReference type="EMBL" id="JAD86589.1"/>
    </source>
</evidence>